<gene>
    <name evidence="2" type="ORF">EPA93_21660</name>
</gene>
<keyword evidence="1" id="KW-1133">Transmembrane helix</keyword>
<feature type="transmembrane region" description="Helical" evidence="1">
    <location>
        <begin position="61"/>
        <end position="79"/>
    </location>
</feature>
<dbReference type="KEGG" id="kbs:EPA93_21660"/>
<proteinExistence type="predicted"/>
<evidence type="ECO:0000256" key="1">
    <source>
        <dbReference type="SAM" id="Phobius"/>
    </source>
</evidence>
<dbReference type="RefSeq" id="WP_129889512.1">
    <property type="nucleotide sequence ID" value="NZ_CP035758.1"/>
</dbReference>
<keyword evidence="3" id="KW-1185">Reference proteome</keyword>
<sequence length="157" mass="18530">MLSQAIPAQVEQKVAEYHLGTPQKVHQRDHITQDIRWSLLCIIIGLLCLVYVILHQPGVDLVAWLIALCPLVIGALLMARSINARTFLAFECSAGFLEWSKRQRRVLYARRWDELREAYERNYRRSRTTYHVLDSEGKEHDMPYHQLWERCVEELKQ</sequence>
<organism evidence="2 3">
    <name type="scientific">Ktedonosporobacter rubrisoli</name>
    <dbReference type="NCBI Taxonomy" id="2509675"/>
    <lineage>
        <taxon>Bacteria</taxon>
        <taxon>Bacillati</taxon>
        <taxon>Chloroflexota</taxon>
        <taxon>Ktedonobacteria</taxon>
        <taxon>Ktedonobacterales</taxon>
        <taxon>Ktedonosporobacteraceae</taxon>
        <taxon>Ktedonosporobacter</taxon>
    </lineage>
</organism>
<name>A0A4P6JSF7_KTERU</name>
<keyword evidence="1" id="KW-0472">Membrane</keyword>
<dbReference type="Proteomes" id="UP000290365">
    <property type="component" value="Chromosome"/>
</dbReference>
<evidence type="ECO:0000313" key="2">
    <source>
        <dbReference type="EMBL" id="QBD78459.1"/>
    </source>
</evidence>
<protein>
    <submittedName>
        <fullName evidence="2">EI24 domain-containing protein</fullName>
    </submittedName>
</protein>
<dbReference type="AlphaFoldDB" id="A0A4P6JSF7"/>
<keyword evidence="1" id="KW-0812">Transmembrane</keyword>
<feature type="transmembrane region" description="Helical" evidence="1">
    <location>
        <begin position="37"/>
        <end position="55"/>
    </location>
</feature>
<reference evidence="2 3" key="1">
    <citation type="submission" date="2019-01" db="EMBL/GenBank/DDBJ databases">
        <title>Ktedonosporobacter rubrisoli SCAWS-G2.</title>
        <authorList>
            <person name="Huang Y."/>
            <person name="Yan B."/>
        </authorList>
    </citation>
    <scope>NUCLEOTIDE SEQUENCE [LARGE SCALE GENOMIC DNA]</scope>
    <source>
        <strain evidence="2 3">SCAWS-G2</strain>
    </source>
</reference>
<evidence type="ECO:0000313" key="3">
    <source>
        <dbReference type="Proteomes" id="UP000290365"/>
    </source>
</evidence>
<accession>A0A4P6JSF7</accession>
<dbReference type="EMBL" id="CP035758">
    <property type="protein sequence ID" value="QBD78459.1"/>
    <property type="molecule type" value="Genomic_DNA"/>
</dbReference>